<reference evidence="1 2" key="2">
    <citation type="submission" date="2020-07" db="EMBL/GenBank/DDBJ databases">
        <title>Genome assembly of wild tea tree DASZ reveals pedigree and selection history of tea varieties.</title>
        <authorList>
            <person name="Zhang W."/>
        </authorList>
    </citation>
    <scope>NUCLEOTIDE SEQUENCE [LARGE SCALE GENOMIC DNA]</scope>
    <source>
        <strain evidence="2">cv. G240</strain>
        <tissue evidence="1">Leaf</tissue>
    </source>
</reference>
<comment type="caution">
    <text evidence="1">The sequence shown here is derived from an EMBL/GenBank/DDBJ whole genome shotgun (WGS) entry which is preliminary data.</text>
</comment>
<dbReference type="EMBL" id="JACBKZ010000014">
    <property type="protein sequence ID" value="KAF5934294.1"/>
    <property type="molecule type" value="Genomic_DNA"/>
</dbReference>
<protein>
    <submittedName>
        <fullName evidence="1">Uncharacterized protein</fullName>
    </submittedName>
</protein>
<gene>
    <name evidence="1" type="ORF">HYC85_030465</name>
</gene>
<keyword evidence="2" id="KW-1185">Reference proteome</keyword>
<organism evidence="1 2">
    <name type="scientific">Camellia sinensis</name>
    <name type="common">Tea plant</name>
    <name type="synonym">Thea sinensis</name>
    <dbReference type="NCBI Taxonomy" id="4442"/>
    <lineage>
        <taxon>Eukaryota</taxon>
        <taxon>Viridiplantae</taxon>
        <taxon>Streptophyta</taxon>
        <taxon>Embryophyta</taxon>
        <taxon>Tracheophyta</taxon>
        <taxon>Spermatophyta</taxon>
        <taxon>Magnoliopsida</taxon>
        <taxon>eudicotyledons</taxon>
        <taxon>Gunneridae</taxon>
        <taxon>Pentapetalae</taxon>
        <taxon>asterids</taxon>
        <taxon>Ericales</taxon>
        <taxon>Theaceae</taxon>
        <taxon>Camellia</taxon>
    </lineage>
</organism>
<accession>A0A7J7G4P0</accession>
<proteinExistence type="predicted"/>
<dbReference type="AlphaFoldDB" id="A0A7J7G4P0"/>
<reference evidence="2" key="1">
    <citation type="journal article" date="2020" name="Nat. Commun.">
        <title>Genome assembly of wild tea tree DASZ reveals pedigree and selection history of tea varieties.</title>
        <authorList>
            <person name="Zhang W."/>
            <person name="Zhang Y."/>
            <person name="Qiu H."/>
            <person name="Guo Y."/>
            <person name="Wan H."/>
            <person name="Zhang X."/>
            <person name="Scossa F."/>
            <person name="Alseekh S."/>
            <person name="Zhang Q."/>
            <person name="Wang P."/>
            <person name="Xu L."/>
            <person name="Schmidt M.H."/>
            <person name="Jia X."/>
            <person name="Li D."/>
            <person name="Zhu A."/>
            <person name="Guo F."/>
            <person name="Chen W."/>
            <person name="Ni D."/>
            <person name="Usadel B."/>
            <person name="Fernie A.R."/>
            <person name="Wen W."/>
        </authorList>
    </citation>
    <scope>NUCLEOTIDE SEQUENCE [LARGE SCALE GENOMIC DNA]</scope>
    <source>
        <strain evidence="2">cv. G240</strain>
    </source>
</reference>
<evidence type="ECO:0000313" key="1">
    <source>
        <dbReference type="EMBL" id="KAF5934294.1"/>
    </source>
</evidence>
<dbReference type="Proteomes" id="UP000593564">
    <property type="component" value="Unassembled WGS sequence"/>
</dbReference>
<name>A0A7J7G4P0_CAMSI</name>
<evidence type="ECO:0000313" key="2">
    <source>
        <dbReference type="Proteomes" id="UP000593564"/>
    </source>
</evidence>
<sequence length="125" mass="14080">MVEVYLSSTEFWFWERWSGGCDLFQVWSVGPRVSSLLAERRRAMSNFVFGLFSEPESGQRVTVHLLSVWLGGAPEEVFSSVGWHIWCIWFKTNIESPTSTVSIGLEGQSRSLFSSIYAASLCSEG</sequence>